<keyword evidence="2" id="KW-1185">Reference proteome</keyword>
<organism evidence="1 2">
    <name type="scientific">Rhododendron molle</name>
    <name type="common">Chinese azalea</name>
    <name type="synonym">Azalea mollis</name>
    <dbReference type="NCBI Taxonomy" id="49168"/>
    <lineage>
        <taxon>Eukaryota</taxon>
        <taxon>Viridiplantae</taxon>
        <taxon>Streptophyta</taxon>
        <taxon>Embryophyta</taxon>
        <taxon>Tracheophyta</taxon>
        <taxon>Spermatophyta</taxon>
        <taxon>Magnoliopsida</taxon>
        <taxon>eudicotyledons</taxon>
        <taxon>Gunneridae</taxon>
        <taxon>Pentapetalae</taxon>
        <taxon>asterids</taxon>
        <taxon>Ericales</taxon>
        <taxon>Ericaceae</taxon>
        <taxon>Ericoideae</taxon>
        <taxon>Rhodoreae</taxon>
        <taxon>Rhododendron</taxon>
    </lineage>
</organism>
<evidence type="ECO:0000313" key="2">
    <source>
        <dbReference type="Proteomes" id="UP001062846"/>
    </source>
</evidence>
<reference evidence="1" key="1">
    <citation type="submission" date="2022-02" db="EMBL/GenBank/DDBJ databases">
        <title>Plant Genome Project.</title>
        <authorList>
            <person name="Zhang R.-G."/>
        </authorList>
    </citation>
    <scope>NUCLEOTIDE SEQUENCE</scope>
    <source>
        <strain evidence="1">AT1</strain>
    </source>
</reference>
<gene>
    <name evidence="1" type="ORF">RHMOL_Rhmol06G0002600</name>
</gene>
<evidence type="ECO:0000313" key="1">
    <source>
        <dbReference type="EMBL" id="KAI8549131.1"/>
    </source>
</evidence>
<accession>A0ACC0N794</accession>
<comment type="caution">
    <text evidence="1">The sequence shown here is derived from an EMBL/GenBank/DDBJ whole genome shotgun (WGS) entry which is preliminary data.</text>
</comment>
<protein>
    <submittedName>
        <fullName evidence="1">Uncharacterized protein</fullName>
    </submittedName>
</protein>
<dbReference type="Proteomes" id="UP001062846">
    <property type="component" value="Chromosome 6"/>
</dbReference>
<dbReference type="EMBL" id="CM046393">
    <property type="protein sequence ID" value="KAI8549131.1"/>
    <property type="molecule type" value="Genomic_DNA"/>
</dbReference>
<name>A0ACC0N794_RHOML</name>
<sequence length="277" mass="29857">MACAITRVACACAFHKPEPKSGTDPARDSPTSYKLPRQYETAIDQFEISLKLSNTSQSSTLHAKIPILLRYSTDPRSFMAEISGGGGGNGGDDASGGEQPRIDGKMTEEAQIDNQIVVGVSSSVGATVSSGGGDGGGHAAEAGEGGERRAPVEEGRTPMDHLANLIVGAHQLEVTLEIMTIQLMEKPDYIVMILAEIRDFKIVQHHTPTPMEDDPWFPVMFPILCAFRGFFGALPPMENFMYGEEETGDEKVAHEVTKEVDSGSKDEPEEVEVLAYL</sequence>
<proteinExistence type="predicted"/>